<dbReference type="GO" id="GO:0004252">
    <property type="term" value="F:serine-type endopeptidase activity"/>
    <property type="evidence" value="ECO:0007669"/>
    <property type="project" value="InterPro"/>
</dbReference>
<keyword evidence="2" id="KW-0645">Protease</keyword>
<gene>
    <name evidence="5" type="primary">RvY_06842-1</name>
    <name evidence="5" type="synonym">RvY_06842.1</name>
    <name evidence="5" type="ORF">RvY_06842</name>
</gene>
<keyword evidence="3" id="KW-0732">Signal</keyword>
<feature type="domain" description="Peptidase S1" evidence="4">
    <location>
        <begin position="40"/>
        <end position="305"/>
    </location>
</feature>
<dbReference type="InterPro" id="IPR001254">
    <property type="entry name" value="Trypsin_dom"/>
</dbReference>
<evidence type="ECO:0000259" key="4">
    <source>
        <dbReference type="PROSITE" id="PS50240"/>
    </source>
</evidence>
<evidence type="ECO:0000256" key="2">
    <source>
        <dbReference type="RuleBase" id="RU363034"/>
    </source>
</evidence>
<dbReference type="SMART" id="SM00020">
    <property type="entry name" value="Tryp_SPc"/>
    <property type="match status" value="1"/>
</dbReference>
<comment type="caution">
    <text evidence="5">The sequence shown here is derived from an EMBL/GenBank/DDBJ whole genome shotgun (WGS) entry which is preliminary data.</text>
</comment>
<sequence>MMLSGVLFTVVAIVAVTAEEELHCGQPAISGLAARNGNRIINGQDVTPNSVPWQAAFLKASSKQQICSASIISDRWLLTAAHCCKAYGIRPSTYAVTVGAHNLKKREDTTTTHTLSHVIVQPGHQNGTQFSNDMCLVKTTLPMVFTDAVSPVCLADVSPAVGDECIVTGWGDTVGARPKPFASFEEYTRYLDLVGSGLVSEQVDESVRGPSNTLKSVSVNVVDSEECGRGYPTIPIGEDMLCAGNDYKGSCRGDSGGPLVRINEDGHFDLVGVVSWGAVPCAPPGKPGVFSRVTHFREWIESTMAAN</sequence>
<organism evidence="5 6">
    <name type="scientific">Ramazzottius varieornatus</name>
    <name type="common">Water bear</name>
    <name type="synonym">Tardigrade</name>
    <dbReference type="NCBI Taxonomy" id="947166"/>
    <lineage>
        <taxon>Eukaryota</taxon>
        <taxon>Metazoa</taxon>
        <taxon>Ecdysozoa</taxon>
        <taxon>Tardigrada</taxon>
        <taxon>Eutardigrada</taxon>
        <taxon>Parachela</taxon>
        <taxon>Hypsibioidea</taxon>
        <taxon>Ramazzottiidae</taxon>
        <taxon>Ramazzottius</taxon>
    </lineage>
</organism>
<dbReference type="PROSITE" id="PS00134">
    <property type="entry name" value="TRYPSIN_HIS"/>
    <property type="match status" value="1"/>
</dbReference>
<keyword evidence="6" id="KW-1185">Reference proteome</keyword>
<dbReference type="PANTHER" id="PTHR24252">
    <property type="entry name" value="ACROSIN-RELATED"/>
    <property type="match status" value="1"/>
</dbReference>
<dbReference type="OrthoDB" id="8440449at2759"/>
<dbReference type="InterPro" id="IPR043504">
    <property type="entry name" value="Peptidase_S1_PA_chymotrypsin"/>
</dbReference>
<dbReference type="EMBL" id="BDGG01000003">
    <property type="protein sequence ID" value="GAU95175.1"/>
    <property type="molecule type" value="Genomic_DNA"/>
</dbReference>
<dbReference type="InterPro" id="IPR033116">
    <property type="entry name" value="TRYPSIN_SER"/>
</dbReference>
<evidence type="ECO:0000256" key="3">
    <source>
        <dbReference type="SAM" id="SignalP"/>
    </source>
</evidence>
<dbReference type="InterPro" id="IPR001314">
    <property type="entry name" value="Peptidase_S1A"/>
</dbReference>
<dbReference type="Gene3D" id="2.40.10.10">
    <property type="entry name" value="Trypsin-like serine proteases"/>
    <property type="match status" value="1"/>
</dbReference>
<dbReference type="CDD" id="cd00190">
    <property type="entry name" value="Tryp_SPc"/>
    <property type="match status" value="1"/>
</dbReference>
<dbReference type="FunFam" id="2.40.10.10:FF:000166">
    <property type="entry name" value="Trypsin"/>
    <property type="match status" value="1"/>
</dbReference>
<reference evidence="5 6" key="1">
    <citation type="journal article" date="2016" name="Nat. Commun.">
        <title>Extremotolerant tardigrade genome and improved radiotolerance of human cultured cells by tardigrade-unique protein.</title>
        <authorList>
            <person name="Hashimoto T."/>
            <person name="Horikawa D.D."/>
            <person name="Saito Y."/>
            <person name="Kuwahara H."/>
            <person name="Kozuka-Hata H."/>
            <person name="Shin-I T."/>
            <person name="Minakuchi Y."/>
            <person name="Ohishi K."/>
            <person name="Motoyama A."/>
            <person name="Aizu T."/>
            <person name="Enomoto A."/>
            <person name="Kondo K."/>
            <person name="Tanaka S."/>
            <person name="Hara Y."/>
            <person name="Koshikawa S."/>
            <person name="Sagara H."/>
            <person name="Miura T."/>
            <person name="Yokobori S."/>
            <person name="Miyagawa K."/>
            <person name="Suzuki Y."/>
            <person name="Kubo T."/>
            <person name="Oyama M."/>
            <person name="Kohara Y."/>
            <person name="Fujiyama A."/>
            <person name="Arakawa K."/>
            <person name="Katayama T."/>
            <person name="Toyoda A."/>
            <person name="Kunieda T."/>
        </authorList>
    </citation>
    <scope>NUCLEOTIDE SEQUENCE [LARGE SCALE GENOMIC DNA]</scope>
    <source>
        <strain evidence="5 6">YOKOZUNA-1</strain>
    </source>
</reference>
<accession>A0A1D1V393</accession>
<dbReference type="Proteomes" id="UP000186922">
    <property type="component" value="Unassembled WGS sequence"/>
</dbReference>
<dbReference type="GO" id="GO:0006508">
    <property type="term" value="P:proteolysis"/>
    <property type="evidence" value="ECO:0007669"/>
    <property type="project" value="UniProtKB-KW"/>
</dbReference>
<keyword evidence="2" id="KW-0378">Hydrolase</keyword>
<dbReference type="SUPFAM" id="SSF50494">
    <property type="entry name" value="Trypsin-like serine proteases"/>
    <property type="match status" value="1"/>
</dbReference>
<name>A0A1D1V393_RAMVA</name>
<feature type="signal peptide" evidence="3">
    <location>
        <begin position="1"/>
        <end position="18"/>
    </location>
</feature>
<proteinExistence type="predicted"/>
<dbReference type="InterPro" id="IPR018114">
    <property type="entry name" value="TRYPSIN_HIS"/>
</dbReference>
<dbReference type="AlphaFoldDB" id="A0A1D1V393"/>
<dbReference type="PRINTS" id="PR00722">
    <property type="entry name" value="CHYMOTRYPSIN"/>
</dbReference>
<evidence type="ECO:0000313" key="5">
    <source>
        <dbReference type="EMBL" id="GAU95175.1"/>
    </source>
</evidence>
<keyword evidence="2" id="KW-0720">Serine protease</keyword>
<dbReference type="PANTHER" id="PTHR24252:SF7">
    <property type="entry name" value="HYALIN"/>
    <property type="match status" value="1"/>
</dbReference>
<dbReference type="PROSITE" id="PS00135">
    <property type="entry name" value="TRYPSIN_SER"/>
    <property type="match status" value="1"/>
</dbReference>
<dbReference type="Pfam" id="PF00089">
    <property type="entry name" value="Trypsin"/>
    <property type="match status" value="2"/>
</dbReference>
<keyword evidence="1" id="KW-1015">Disulfide bond</keyword>
<protein>
    <recommendedName>
        <fullName evidence="4">Peptidase S1 domain-containing protein</fullName>
    </recommendedName>
</protein>
<feature type="chain" id="PRO_5008897986" description="Peptidase S1 domain-containing protein" evidence="3">
    <location>
        <begin position="19"/>
        <end position="307"/>
    </location>
</feature>
<evidence type="ECO:0000313" key="6">
    <source>
        <dbReference type="Proteomes" id="UP000186922"/>
    </source>
</evidence>
<dbReference type="PROSITE" id="PS50240">
    <property type="entry name" value="TRYPSIN_DOM"/>
    <property type="match status" value="1"/>
</dbReference>
<evidence type="ECO:0000256" key="1">
    <source>
        <dbReference type="ARBA" id="ARBA00023157"/>
    </source>
</evidence>
<dbReference type="InterPro" id="IPR009003">
    <property type="entry name" value="Peptidase_S1_PA"/>
</dbReference>
<dbReference type="STRING" id="947166.A0A1D1V393"/>